<dbReference type="PANTHER" id="PTHR11742:SF55">
    <property type="entry name" value="ENDOPLASMIC RETICULUM MANNOSYL-OLIGOSACCHARIDE 1,2-ALPHA-MANNOSIDASE"/>
    <property type="match status" value="1"/>
</dbReference>
<dbReference type="Gene3D" id="1.50.10.10">
    <property type="match status" value="3"/>
</dbReference>
<dbReference type="RefSeq" id="XP_024730815.1">
    <property type="nucleotide sequence ID" value="XM_024885190.1"/>
</dbReference>
<evidence type="ECO:0000256" key="8">
    <source>
        <dbReference type="ARBA" id="ARBA00047669"/>
    </source>
</evidence>
<protein>
    <recommendedName>
        <fullName evidence="11">alpha-1,2-Mannosidase</fullName>
        <ecNumber evidence="11">3.2.1.-</ecNumber>
    </recommendedName>
</protein>
<evidence type="ECO:0000256" key="9">
    <source>
        <dbReference type="ARBA" id="ARBA00048605"/>
    </source>
</evidence>
<dbReference type="GO" id="GO:0005975">
    <property type="term" value="P:carbohydrate metabolic process"/>
    <property type="evidence" value="ECO:0007669"/>
    <property type="project" value="InterPro"/>
</dbReference>
<proteinExistence type="inferred from homology"/>
<feature type="transmembrane region" description="Helical" evidence="12">
    <location>
        <begin position="180"/>
        <end position="200"/>
    </location>
</feature>
<dbReference type="STRING" id="1095630.A0A2J6SSZ5"/>
<keyword evidence="12" id="KW-0472">Membrane</keyword>
<sequence>MSLLLLRNSSQNRLDIYPLSRAVDWDIRREKVKEVFVTSWDAYSKNIWDQEINTFETIIHILGGLLSIHYLATQLPDISSRRDYVYLNKSIDLADRLLSAYKSRSGILYASINLGTGAEIKYLTYFIGKELYWRKSEEDGLLPIFIYPDTGRFTSSEIRLGNRSDSYYEIGSLLSPKMDYLVYFLPGSIILGITGSLILVRELIKMYWGIYTVTETGLAPEIACAGLFPSSSNFKTAWKKDYIGYTSLDNVNAVPPVRRDNIESFWLAETLKYLYLLFSPIDFLLLDGIVFNTEAHIFPRIKQDRFQTG</sequence>
<dbReference type="OrthoDB" id="8118055at2759"/>
<dbReference type="GO" id="GO:0004571">
    <property type="term" value="F:mannosyl-oligosaccharide 1,2-alpha-mannosidase activity"/>
    <property type="evidence" value="ECO:0007669"/>
    <property type="project" value="UniProtKB-EC"/>
</dbReference>
<dbReference type="GeneID" id="36593267"/>
<dbReference type="GO" id="GO:0005783">
    <property type="term" value="C:endoplasmic reticulum"/>
    <property type="evidence" value="ECO:0007669"/>
    <property type="project" value="TreeGrafter"/>
</dbReference>
<accession>A0A2J6SSZ5</accession>
<comment type="catalytic activity">
    <reaction evidence="9">
        <text>N(4)-(alpha-D-Man-(1-&gt;2)-alpha-D-Man-(1-&gt;2)-alpha-D-Man-(1-&gt;3)-[alpha-D-Man-(1-&gt;2)-alpha-D-Man-(1-&gt;3)-[alpha-D-Man-(1-&gt;2)-alpha-D-Man-(1-&gt;6)]-alpha-D-Man-(1-&gt;6)]-beta-D-Man-(1-&gt;4)-beta-D-GlcNAc-(1-&gt;4)-beta-D-GlcNAc)-L-asparaginyl-[protein] (N-glucan mannose isomer 9A1,2,3B1,2,3) + 4 H2O = N(4)-(alpha-D-Man-(1-&gt;3)-[alpha-D-Man-(1-&gt;3)-[alpha-D-Man-(1-&gt;6)]-alpha-D-Man-(1-&gt;6)]-beta-D-Man-(1-&gt;4)-beta-D-GlcNAc-(1-&gt;4)-beta-D-GlcNAc)-L-asparaginyl-[protein] (N-glucan mannose isomer 5A1,2) + 4 beta-D-mannose</text>
        <dbReference type="Rhea" id="RHEA:56008"/>
        <dbReference type="Rhea" id="RHEA-COMP:14356"/>
        <dbReference type="Rhea" id="RHEA-COMP:14367"/>
        <dbReference type="ChEBI" id="CHEBI:15377"/>
        <dbReference type="ChEBI" id="CHEBI:28563"/>
        <dbReference type="ChEBI" id="CHEBI:59087"/>
        <dbReference type="ChEBI" id="CHEBI:139493"/>
        <dbReference type="EC" id="3.2.1.113"/>
    </reaction>
</comment>
<name>A0A2J6SSZ5_9HELO</name>
<evidence type="ECO:0000256" key="6">
    <source>
        <dbReference type="ARBA" id="ARBA00022837"/>
    </source>
</evidence>
<evidence type="ECO:0000256" key="4">
    <source>
        <dbReference type="ARBA" id="ARBA00022723"/>
    </source>
</evidence>
<dbReference type="GO" id="GO:0016020">
    <property type="term" value="C:membrane"/>
    <property type="evidence" value="ECO:0007669"/>
    <property type="project" value="InterPro"/>
</dbReference>
<dbReference type="Proteomes" id="UP000235371">
    <property type="component" value="Unassembled WGS sequence"/>
</dbReference>
<evidence type="ECO:0000256" key="3">
    <source>
        <dbReference type="ARBA" id="ARBA00007658"/>
    </source>
</evidence>
<evidence type="ECO:0000256" key="11">
    <source>
        <dbReference type="RuleBase" id="RU361193"/>
    </source>
</evidence>
<keyword evidence="11" id="KW-0326">Glycosidase</keyword>
<comment type="catalytic activity">
    <reaction evidence="8">
        <text>N(4)-(alpha-D-Man-(1-&gt;2)-alpha-D-Man-(1-&gt;2)-alpha-D-Man-(1-&gt;3)-[alpha-D-Man-(1-&gt;3)-[alpha-D-Man-(1-&gt;2)-alpha-D-Man-(1-&gt;6)]-alpha-D-Man-(1-&gt;6)]-beta-D-Man-(1-&gt;4)-beta-D-GlcNAc-(1-&gt;4)-beta-D-GlcNAc)-L-asparaginyl-[protein] (N-glucan mannose isomer 8A1,2,3B1,3) + 3 H2O = N(4)-(alpha-D-Man-(1-&gt;3)-[alpha-D-Man-(1-&gt;3)-[alpha-D-Man-(1-&gt;6)]-alpha-D-Man-(1-&gt;6)]-beta-D-Man-(1-&gt;4)-beta-D-GlcNAc-(1-&gt;4)-beta-D-GlcNAc)-L-asparaginyl-[protein] (N-glucan mannose isomer 5A1,2) + 3 beta-D-mannose</text>
        <dbReference type="Rhea" id="RHEA:56028"/>
        <dbReference type="Rhea" id="RHEA-COMP:14358"/>
        <dbReference type="Rhea" id="RHEA-COMP:14367"/>
        <dbReference type="ChEBI" id="CHEBI:15377"/>
        <dbReference type="ChEBI" id="CHEBI:28563"/>
        <dbReference type="ChEBI" id="CHEBI:59087"/>
        <dbReference type="ChEBI" id="CHEBI:60628"/>
        <dbReference type="EC" id="3.2.1.113"/>
    </reaction>
</comment>
<keyword evidence="5 11" id="KW-0378">Hydrolase</keyword>
<organism evidence="13 14">
    <name type="scientific">Hyaloscypha bicolor E</name>
    <dbReference type="NCBI Taxonomy" id="1095630"/>
    <lineage>
        <taxon>Eukaryota</taxon>
        <taxon>Fungi</taxon>
        <taxon>Dikarya</taxon>
        <taxon>Ascomycota</taxon>
        <taxon>Pezizomycotina</taxon>
        <taxon>Leotiomycetes</taxon>
        <taxon>Helotiales</taxon>
        <taxon>Hyaloscyphaceae</taxon>
        <taxon>Hyaloscypha</taxon>
        <taxon>Hyaloscypha bicolor</taxon>
    </lineage>
</organism>
<comment type="pathway">
    <text evidence="2">Protein modification; protein glycosylation.</text>
</comment>
<keyword evidence="14" id="KW-1185">Reference proteome</keyword>
<evidence type="ECO:0000256" key="5">
    <source>
        <dbReference type="ARBA" id="ARBA00022801"/>
    </source>
</evidence>
<dbReference type="InterPro" id="IPR050749">
    <property type="entry name" value="Glycosyl_Hydrolase_47"/>
</dbReference>
<keyword evidence="12" id="KW-0812">Transmembrane</keyword>
<evidence type="ECO:0000256" key="2">
    <source>
        <dbReference type="ARBA" id="ARBA00004922"/>
    </source>
</evidence>
<dbReference type="UniPathway" id="UPA00378"/>
<dbReference type="SUPFAM" id="SSF48225">
    <property type="entry name" value="Seven-hairpin glycosidases"/>
    <property type="match status" value="1"/>
</dbReference>
<dbReference type="EMBL" id="KZ613866">
    <property type="protein sequence ID" value="PMD53911.1"/>
    <property type="molecule type" value="Genomic_DNA"/>
</dbReference>
<feature type="binding site" evidence="10">
    <location>
        <position position="293"/>
    </location>
    <ligand>
        <name>Ca(2+)</name>
        <dbReference type="ChEBI" id="CHEBI:29108"/>
    </ligand>
</feature>
<dbReference type="AlphaFoldDB" id="A0A2J6SSZ5"/>
<dbReference type="GO" id="GO:0005509">
    <property type="term" value="F:calcium ion binding"/>
    <property type="evidence" value="ECO:0007669"/>
    <property type="project" value="InterPro"/>
</dbReference>
<keyword evidence="7" id="KW-1015">Disulfide bond</keyword>
<gene>
    <name evidence="13" type="ORF">K444DRAFT_646353</name>
</gene>
<dbReference type="InParanoid" id="A0A2J6SSZ5"/>
<evidence type="ECO:0000313" key="13">
    <source>
        <dbReference type="EMBL" id="PMD53911.1"/>
    </source>
</evidence>
<keyword evidence="4 10" id="KW-0479">Metal-binding</keyword>
<dbReference type="InterPro" id="IPR001382">
    <property type="entry name" value="Glyco_hydro_47"/>
</dbReference>
<dbReference type="EC" id="3.2.1.-" evidence="11"/>
<reference evidence="13 14" key="1">
    <citation type="submission" date="2016-04" db="EMBL/GenBank/DDBJ databases">
        <title>A degradative enzymes factory behind the ericoid mycorrhizal symbiosis.</title>
        <authorList>
            <consortium name="DOE Joint Genome Institute"/>
            <person name="Martino E."/>
            <person name="Morin E."/>
            <person name="Grelet G."/>
            <person name="Kuo A."/>
            <person name="Kohler A."/>
            <person name="Daghino S."/>
            <person name="Barry K."/>
            <person name="Choi C."/>
            <person name="Cichocki N."/>
            <person name="Clum A."/>
            <person name="Copeland A."/>
            <person name="Hainaut M."/>
            <person name="Haridas S."/>
            <person name="Labutti K."/>
            <person name="Lindquist E."/>
            <person name="Lipzen A."/>
            <person name="Khouja H.-R."/>
            <person name="Murat C."/>
            <person name="Ohm R."/>
            <person name="Olson A."/>
            <person name="Spatafora J."/>
            <person name="Veneault-Fourrey C."/>
            <person name="Henrissat B."/>
            <person name="Grigoriev I."/>
            <person name="Martin F."/>
            <person name="Perotto S."/>
        </authorList>
    </citation>
    <scope>NUCLEOTIDE SEQUENCE [LARGE SCALE GENOMIC DNA]</scope>
    <source>
        <strain evidence="13 14">E</strain>
    </source>
</reference>
<evidence type="ECO:0000256" key="7">
    <source>
        <dbReference type="ARBA" id="ARBA00023157"/>
    </source>
</evidence>
<evidence type="ECO:0000256" key="12">
    <source>
        <dbReference type="SAM" id="Phobius"/>
    </source>
</evidence>
<comment type="similarity">
    <text evidence="3 11">Belongs to the glycosyl hydrolase 47 family.</text>
</comment>
<evidence type="ECO:0000313" key="14">
    <source>
        <dbReference type="Proteomes" id="UP000235371"/>
    </source>
</evidence>
<evidence type="ECO:0000256" key="1">
    <source>
        <dbReference type="ARBA" id="ARBA00001913"/>
    </source>
</evidence>
<keyword evidence="12" id="KW-1133">Transmembrane helix</keyword>
<dbReference type="PRINTS" id="PR00747">
    <property type="entry name" value="GLYHDRLASE47"/>
</dbReference>
<dbReference type="PANTHER" id="PTHR11742">
    <property type="entry name" value="MANNOSYL-OLIGOSACCHARIDE ALPHA-1,2-MANNOSIDASE-RELATED"/>
    <property type="match status" value="1"/>
</dbReference>
<dbReference type="InterPro" id="IPR012341">
    <property type="entry name" value="6hp_glycosidase-like_sf"/>
</dbReference>
<dbReference type="InterPro" id="IPR036026">
    <property type="entry name" value="Seven-hairpin_glycosidases"/>
</dbReference>
<evidence type="ECO:0000256" key="10">
    <source>
        <dbReference type="PIRSR" id="PIRSR601382-2"/>
    </source>
</evidence>
<comment type="cofactor">
    <cofactor evidence="1 10">
        <name>Ca(2+)</name>
        <dbReference type="ChEBI" id="CHEBI:29108"/>
    </cofactor>
</comment>
<dbReference type="GO" id="GO:0036503">
    <property type="term" value="P:ERAD pathway"/>
    <property type="evidence" value="ECO:0007669"/>
    <property type="project" value="UniProtKB-ARBA"/>
</dbReference>
<keyword evidence="6 10" id="KW-0106">Calcium</keyword>
<dbReference type="Pfam" id="PF01532">
    <property type="entry name" value="Glyco_hydro_47"/>
    <property type="match status" value="3"/>
</dbReference>